<evidence type="ECO:0000313" key="3">
    <source>
        <dbReference type="EMBL" id="MED6174163.1"/>
    </source>
</evidence>
<gene>
    <name evidence="3" type="ORF">PIB30_066385</name>
</gene>
<protein>
    <submittedName>
        <fullName evidence="3">Uncharacterized protein</fullName>
    </submittedName>
</protein>
<sequence>MGLTPTAEADGETPVEETKKSNHVQKKIEKHRKIVTLISILESSLVVGDCLFALLIDLVNEAGLMGNAYNSFGFHRILSNVILDLRESFKTTTVESLGGRVATQLTQPLSYDDLDLMAEAVATGKMTNFDREDCDSDRRRKGDGREMRSIEKVPLVWRVNVECSEGHMMDFTPYTLFFVGGNPRLDKPRLIPMAYRVPFLRV</sequence>
<dbReference type="EMBL" id="JASCZI010151711">
    <property type="protein sequence ID" value="MED6174163.1"/>
    <property type="molecule type" value="Genomic_DNA"/>
</dbReference>
<reference evidence="3 4" key="1">
    <citation type="journal article" date="2023" name="Plants (Basel)">
        <title>Bridging the Gap: Combining Genomics and Transcriptomics Approaches to Understand Stylosanthes scabra, an Orphan Legume from the Brazilian Caatinga.</title>
        <authorList>
            <person name="Ferreira-Neto J.R.C."/>
            <person name="da Silva M.D."/>
            <person name="Binneck E."/>
            <person name="de Melo N.F."/>
            <person name="da Silva R.H."/>
            <person name="de Melo A.L.T.M."/>
            <person name="Pandolfi V."/>
            <person name="Bustamante F.O."/>
            <person name="Brasileiro-Vidal A.C."/>
            <person name="Benko-Iseppon A.M."/>
        </authorList>
    </citation>
    <scope>NUCLEOTIDE SEQUENCE [LARGE SCALE GENOMIC DNA]</scope>
    <source>
        <tissue evidence="3">Leaves</tissue>
    </source>
</reference>
<dbReference type="Proteomes" id="UP001341840">
    <property type="component" value="Unassembled WGS sequence"/>
</dbReference>
<keyword evidence="2" id="KW-0812">Transmembrane</keyword>
<evidence type="ECO:0000313" key="4">
    <source>
        <dbReference type="Proteomes" id="UP001341840"/>
    </source>
</evidence>
<keyword evidence="2" id="KW-1133">Transmembrane helix</keyword>
<evidence type="ECO:0000256" key="1">
    <source>
        <dbReference type="SAM" id="MobiDB-lite"/>
    </source>
</evidence>
<proteinExistence type="predicted"/>
<feature type="transmembrane region" description="Helical" evidence="2">
    <location>
        <begin position="34"/>
        <end position="56"/>
    </location>
</feature>
<comment type="caution">
    <text evidence="3">The sequence shown here is derived from an EMBL/GenBank/DDBJ whole genome shotgun (WGS) entry which is preliminary data.</text>
</comment>
<organism evidence="3 4">
    <name type="scientific">Stylosanthes scabra</name>
    <dbReference type="NCBI Taxonomy" id="79078"/>
    <lineage>
        <taxon>Eukaryota</taxon>
        <taxon>Viridiplantae</taxon>
        <taxon>Streptophyta</taxon>
        <taxon>Embryophyta</taxon>
        <taxon>Tracheophyta</taxon>
        <taxon>Spermatophyta</taxon>
        <taxon>Magnoliopsida</taxon>
        <taxon>eudicotyledons</taxon>
        <taxon>Gunneridae</taxon>
        <taxon>Pentapetalae</taxon>
        <taxon>rosids</taxon>
        <taxon>fabids</taxon>
        <taxon>Fabales</taxon>
        <taxon>Fabaceae</taxon>
        <taxon>Papilionoideae</taxon>
        <taxon>50 kb inversion clade</taxon>
        <taxon>dalbergioids sensu lato</taxon>
        <taxon>Dalbergieae</taxon>
        <taxon>Pterocarpus clade</taxon>
        <taxon>Stylosanthes</taxon>
    </lineage>
</organism>
<feature type="region of interest" description="Disordered" evidence="1">
    <location>
        <begin position="1"/>
        <end position="23"/>
    </location>
</feature>
<name>A0ABU6VNA5_9FABA</name>
<keyword evidence="2" id="KW-0472">Membrane</keyword>
<accession>A0ABU6VNA5</accession>
<evidence type="ECO:0000256" key="2">
    <source>
        <dbReference type="SAM" id="Phobius"/>
    </source>
</evidence>
<keyword evidence="4" id="KW-1185">Reference proteome</keyword>